<dbReference type="SUPFAM" id="SSF160544">
    <property type="entry name" value="EscU C-terminal domain-like"/>
    <property type="match status" value="1"/>
</dbReference>
<keyword evidence="2" id="KW-0472">Membrane</keyword>
<feature type="transmembrane region" description="Helical" evidence="2">
    <location>
        <begin position="87"/>
        <end position="108"/>
    </location>
</feature>
<keyword evidence="4" id="KW-1185">Reference proteome</keyword>
<keyword evidence="3" id="KW-0282">Flagellum</keyword>
<dbReference type="Pfam" id="PF01312">
    <property type="entry name" value="Bac_export_2"/>
    <property type="match status" value="1"/>
</dbReference>
<dbReference type="GO" id="GO:0009306">
    <property type="term" value="P:protein secretion"/>
    <property type="evidence" value="ECO:0007669"/>
    <property type="project" value="InterPro"/>
</dbReference>
<organism evidence="3 4">
    <name type="scientific">Mycetocola miduiensis</name>
    <dbReference type="NCBI Taxonomy" id="995034"/>
    <lineage>
        <taxon>Bacteria</taxon>
        <taxon>Bacillati</taxon>
        <taxon>Actinomycetota</taxon>
        <taxon>Actinomycetes</taxon>
        <taxon>Micrococcales</taxon>
        <taxon>Microbacteriaceae</taxon>
        <taxon>Mycetocola</taxon>
    </lineage>
</organism>
<dbReference type="Gene3D" id="3.40.1690.10">
    <property type="entry name" value="secretion proteins EscU"/>
    <property type="match status" value="1"/>
</dbReference>
<dbReference type="PANTHER" id="PTHR30531:SF12">
    <property type="entry name" value="FLAGELLAR BIOSYNTHETIC PROTEIN FLHB"/>
    <property type="match status" value="1"/>
</dbReference>
<dbReference type="EMBL" id="FOVM01000001">
    <property type="protein sequence ID" value="SFN42260.1"/>
    <property type="molecule type" value="Genomic_DNA"/>
</dbReference>
<evidence type="ECO:0000313" key="4">
    <source>
        <dbReference type="Proteomes" id="UP000198867"/>
    </source>
</evidence>
<proteinExistence type="predicted"/>
<feature type="compositionally biased region" description="Basic and acidic residues" evidence="1">
    <location>
        <begin position="218"/>
        <end position="230"/>
    </location>
</feature>
<dbReference type="OrthoDB" id="9807950at2"/>
<dbReference type="PANTHER" id="PTHR30531">
    <property type="entry name" value="FLAGELLAR BIOSYNTHETIC PROTEIN FLHB"/>
    <property type="match status" value="1"/>
</dbReference>
<dbReference type="RefSeq" id="WP_090708580.1">
    <property type="nucleotide sequence ID" value="NZ_FOVM01000001.1"/>
</dbReference>
<evidence type="ECO:0000313" key="3">
    <source>
        <dbReference type="EMBL" id="SFN42260.1"/>
    </source>
</evidence>
<dbReference type="Proteomes" id="UP000198867">
    <property type="component" value="Unassembled WGS sequence"/>
</dbReference>
<dbReference type="GO" id="GO:0005886">
    <property type="term" value="C:plasma membrane"/>
    <property type="evidence" value="ECO:0007669"/>
    <property type="project" value="TreeGrafter"/>
</dbReference>
<dbReference type="AlphaFoldDB" id="A0A1I4YXA1"/>
<keyword evidence="2" id="KW-0812">Transmembrane</keyword>
<feature type="transmembrane region" description="Helical" evidence="2">
    <location>
        <begin position="187"/>
        <end position="208"/>
    </location>
</feature>
<gene>
    <name evidence="3" type="ORF">SAMN05216219_0561</name>
</gene>
<dbReference type="InterPro" id="IPR006135">
    <property type="entry name" value="T3SS_substrate_exporter"/>
</dbReference>
<keyword evidence="3" id="KW-0969">Cilium</keyword>
<keyword evidence="2" id="KW-1133">Transmembrane helix</keyword>
<protein>
    <submittedName>
        <fullName evidence="3">Flagellar biosynthetic protein FlhB</fullName>
    </submittedName>
</protein>
<feature type="compositionally biased region" description="Basic and acidic residues" evidence="1">
    <location>
        <begin position="1"/>
        <end position="23"/>
    </location>
</feature>
<evidence type="ECO:0000256" key="2">
    <source>
        <dbReference type="SAM" id="Phobius"/>
    </source>
</evidence>
<feature type="transmembrane region" description="Helical" evidence="2">
    <location>
        <begin position="144"/>
        <end position="167"/>
    </location>
</feature>
<reference evidence="4" key="1">
    <citation type="submission" date="2016-10" db="EMBL/GenBank/DDBJ databases">
        <authorList>
            <person name="Varghese N."/>
            <person name="Submissions S."/>
        </authorList>
    </citation>
    <scope>NUCLEOTIDE SEQUENCE [LARGE SCALE GENOMIC DNA]</scope>
    <source>
        <strain evidence="4">CGMCC 1.11101</strain>
    </source>
</reference>
<dbReference type="PRINTS" id="PR00950">
    <property type="entry name" value="TYPE3IMSPROT"/>
</dbReference>
<feature type="region of interest" description="Disordered" evidence="1">
    <location>
        <begin position="216"/>
        <end position="238"/>
    </location>
</feature>
<evidence type="ECO:0000256" key="1">
    <source>
        <dbReference type="SAM" id="MobiDB-lite"/>
    </source>
</evidence>
<accession>A0A1I4YXA1</accession>
<name>A0A1I4YXA1_9MICO</name>
<keyword evidence="3" id="KW-0966">Cell projection</keyword>
<dbReference type="STRING" id="995034.SAMN05216219_0561"/>
<dbReference type="InterPro" id="IPR029025">
    <property type="entry name" value="T3SS_substrate_exporter_C"/>
</dbReference>
<sequence length="366" mass="38310">MAESDSSERTEQATDKRMKEVRSKGQLSKSQDLTAWLGIGAAALMMPATIAIAADAGTMQLFQIGAIASNPDPGEALGALGLGLGSLLSSLAPILAVVGIVVLVGSVAQGVHVKKFTGKYEQFNLVSGMKRVFGMQAVWQGVKALLKTVVVGLVLYLVIQGLMPLLMGAGNLSVSAVLEAAAAGTGSLLQTAVAAGLVLAAIDVFVVLRRNRKRTRMTKKEVRDENKSTDGDPLVKSQRRSRQLAMSRNRMIASVAGSDVVLVNPTHVAVALSYEPGKSAPRVVAKGSGIIAARIRAEAEAKGVPMVQDIPLARALHAACELGQEIPVDLYNAVAQVLMFVMSLRRRGATRGMHTMTSPVLSPGGA</sequence>
<feature type="region of interest" description="Disordered" evidence="1">
    <location>
        <begin position="1"/>
        <end position="25"/>
    </location>
</feature>
<feature type="transmembrane region" description="Helical" evidence="2">
    <location>
        <begin position="33"/>
        <end position="54"/>
    </location>
</feature>